<evidence type="ECO:0000256" key="1">
    <source>
        <dbReference type="SAM" id="MobiDB-lite"/>
    </source>
</evidence>
<comment type="caution">
    <text evidence="2">The sequence shown here is derived from an EMBL/GenBank/DDBJ whole genome shotgun (WGS) entry which is preliminary data.</text>
</comment>
<accession>A0A368FSY7</accession>
<keyword evidence="3" id="KW-1185">Reference proteome</keyword>
<name>A0A368FSY7_ANCCA</name>
<protein>
    <submittedName>
        <fullName evidence="2">Uncharacterized protein</fullName>
    </submittedName>
</protein>
<feature type="region of interest" description="Disordered" evidence="1">
    <location>
        <begin position="1"/>
        <end position="20"/>
    </location>
</feature>
<feature type="non-terminal residue" evidence="2">
    <location>
        <position position="1"/>
    </location>
</feature>
<reference evidence="2 3" key="1">
    <citation type="submission" date="2014-10" db="EMBL/GenBank/DDBJ databases">
        <title>Draft genome of the hookworm Ancylostoma caninum.</title>
        <authorList>
            <person name="Mitreva M."/>
        </authorList>
    </citation>
    <scope>NUCLEOTIDE SEQUENCE [LARGE SCALE GENOMIC DNA]</scope>
    <source>
        <strain evidence="2 3">Baltimore</strain>
    </source>
</reference>
<evidence type="ECO:0000313" key="2">
    <source>
        <dbReference type="EMBL" id="RCN35296.1"/>
    </source>
</evidence>
<dbReference type="Proteomes" id="UP000252519">
    <property type="component" value="Unassembled WGS sequence"/>
</dbReference>
<dbReference type="EMBL" id="JOJR01000679">
    <property type="protein sequence ID" value="RCN35296.1"/>
    <property type="molecule type" value="Genomic_DNA"/>
</dbReference>
<sequence>LFRELSRQWNDKRTTAEVPRHAQQLQVALTLQPSMVAKGQAKDAYGGNAPRAARMKKMVRMFSRNKFKDIVTK</sequence>
<proteinExistence type="predicted"/>
<gene>
    <name evidence="2" type="ORF">ANCCAN_18838</name>
</gene>
<organism evidence="2 3">
    <name type="scientific">Ancylostoma caninum</name>
    <name type="common">Dog hookworm</name>
    <dbReference type="NCBI Taxonomy" id="29170"/>
    <lineage>
        <taxon>Eukaryota</taxon>
        <taxon>Metazoa</taxon>
        <taxon>Ecdysozoa</taxon>
        <taxon>Nematoda</taxon>
        <taxon>Chromadorea</taxon>
        <taxon>Rhabditida</taxon>
        <taxon>Rhabditina</taxon>
        <taxon>Rhabditomorpha</taxon>
        <taxon>Strongyloidea</taxon>
        <taxon>Ancylostomatidae</taxon>
        <taxon>Ancylostomatinae</taxon>
        <taxon>Ancylostoma</taxon>
    </lineage>
</organism>
<evidence type="ECO:0000313" key="3">
    <source>
        <dbReference type="Proteomes" id="UP000252519"/>
    </source>
</evidence>
<dbReference type="AlphaFoldDB" id="A0A368FSY7"/>